<protein>
    <submittedName>
        <fullName evidence="1">Uncharacterized protein</fullName>
    </submittedName>
</protein>
<accession>A0ABN6ECF7</accession>
<dbReference type="RefSeq" id="WP_207179916.1">
    <property type="nucleotide sequence ID" value="NZ_AP024480.1"/>
</dbReference>
<dbReference type="EMBL" id="AP024480">
    <property type="protein sequence ID" value="BCS82367.1"/>
    <property type="molecule type" value="Genomic_DNA"/>
</dbReference>
<sequence length="681" mass="76554">MKIFKSKGQNKPLALFLILVFVFELVAQFLPLTKAYAIDYSAVANNYYEGGFDSYNGITRTDVIRDILHGDINSDQKIDKQGYGTFYLNTEYAIDYRKAVYGLPGNVQGNPYGATKVSYSANPWKPSSIGYWWIKEYQPNIATIVPPNTSGATRVIFKYDGYDMSRQPYQNPYWSETGDDFLKWSDLTSSNLASKTDSDVRNQYNSLVAQYRTNSLGSKEKDKIYNTYVKGGYYLRAVSSNKDIDGSYINALSWLTEDLLFSKGVIIGSAQEGYLQIILFFRKNGKVAPVKFTGAINKFLPDQQDVVAYSISYGSSNLPKTSDGSAFVFDPAKNSTANINLTVKGVFYDYKDYNHSIVDIWYFTRNDARYYTVLNYFKINDVDYTDQLIYKGVTGENRYREGDYQRNQSDNSKAVFTSRSSDYNIQIPSNLLQTGTNTITISAKVRVFFTAGYHVDSYNSASQTITIIKKPSLSDPQLELSVTPSYSEVVISNGQYNPSTIQHKVKPVKVSGMTVPAGWRIVRLDFVIDKDRSRVQSATTPDYSESYDTTATSITSFTQSKTFDYNTTYIQPGKEGTPAYYGKVRYVLKDPNGNLHTSDWSNPPAPVQARVSVKENSDTPVLFANSNDVINLDKNGNPTTYTVKISATAKVGETGAKTIQKWVFTAVHSENTLVDFFLKEK</sequence>
<evidence type="ECO:0000313" key="2">
    <source>
        <dbReference type="Proteomes" id="UP000663623"/>
    </source>
</evidence>
<evidence type="ECO:0000313" key="1">
    <source>
        <dbReference type="EMBL" id="BCS82367.1"/>
    </source>
</evidence>
<organism evidence="1 2">
    <name type="scientific">Caldicellulosiruptor diazotrophicus</name>
    <dbReference type="NCBI Taxonomy" id="2806205"/>
    <lineage>
        <taxon>Bacteria</taxon>
        <taxon>Bacillati</taxon>
        <taxon>Bacillota</taxon>
        <taxon>Bacillota incertae sedis</taxon>
        <taxon>Caldicellulosiruptorales</taxon>
        <taxon>Caldicellulosiruptoraceae</taxon>
        <taxon>Caldicellulosiruptor</taxon>
    </lineage>
</organism>
<name>A0ABN6ECF7_9FIRM</name>
<keyword evidence="2" id="KW-1185">Reference proteome</keyword>
<dbReference type="Proteomes" id="UP000663623">
    <property type="component" value="Chromosome"/>
</dbReference>
<gene>
    <name evidence="1" type="ORF">CaldiYA01_23270</name>
</gene>
<reference evidence="1 2" key="1">
    <citation type="submission" date="2021-02" db="EMBL/GenBank/DDBJ databases">
        <title>Nitrogen-fixing ability and nitrogen fixation related genes of thermophilic fermentative bacteria in the genus Caldicellulosiruptor.</title>
        <authorList>
            <person name="Chen Y."/>
            <person name="Nishihara A."/>
            <person name="Haruta S."/>
        </authorList>
    </citation>
    <scope>NUCLEOTIDE SEQUENCE [LARGE SCALE GENOMIC DNA]</scope>
    <source>
        <strain evidence="1 2">YA01</strain>
    </source>
</reference>
<proteinExistence type="predicted"/>
<dbReference type="NCBIfam" id="NF047340">
    <property type="entry name" value="Athe_2463_dom"/>
    <property type="match status" value="1"/>
</dbReference>